<keyword evidence="2" id="KW-0808">Transferase</keyword>
<dbReference type="InterPro" id="IPR036393">
    <property type="entry name" value="AceGlu_kinase-like_sf"/>
</dbReference>
<proteinExistence type="predicted"/>
<dbReference type="InterPro" id="IPR030669">
    <property type="entry name" value="MoSto_subunit_alpha/beta"/>
</dbReference>
<sequence length="271" mass="30199">MPKDSAKRIWERFQNESLTSKDLLAATDRKPIRIIPGVKIVKIGGQSITDRGRAALYPILDEIVENRRRGKKIMLFSGGGTRARHAYQIALDLELPSGFLAAVGGPIALQNARMLQMLLAKHGGIHIGAEQFEMLPLFFKLGCIPIMLGMPPYTYWEEIPLKGSIPDNRTDTGTFLTGEFLGADSVLYIKDENGLYTEDPKKNPKAEFIPKITVSELKKMDLGDLVVERVVLEYLSRAKNIKFIEIFNGLVKGNVTKALSGKHTGTRIYKD</sequence>
<evidence type="ECO:0000313" key="3">
    <source>
        <dbReference type="Proteomes" id="UP000179129"/>
    </source>
</evidence>
<dbReference type="GO" id="GO:0030151">
    <property type="term" value="F:molybdenum ion binding"/>
    <property type="evidence" value="ECO:0007669"/>
    <property type="project" value="InterPro"/>
</dbReference>
<keyword evidence="2" id="KW-0418">Kinase</keyword>
<dbReference type="Proteomes" id="UP000179129">
    <property type="component" value="Unassembled WGS sequence"/>
</dbReference>
<dbReference type="EMBL" id="MFIX01000157">
    <property type="protein sequence ID" value="OGG03175.1"/>
    <property type="molecule type" value="Genomic_DNA"/>
</dbReference>
<dbReference type="InterPro" id="IPR001048">
    <property type="entry name" value="Asp/Glu/Uridylate_kinase"/>
</dbReference>
<protein>
    <submittedName>
        <fullName evidence="2">Uridine kinase</fullName>
    </submittedName>
</protein>
<dbReference type="PIRSF" id="PIRSF039097">
    <property type="entry name" value="MoSto_subunit"/>
    <property type="match status" value="1"/>
</dbReference>
<accession>A0A1F5YST9</accession>
<name>A0A1F5YST9_9BACT</name>
<comment type="caution">
    <text evidence="2">The sequence shown here is derived from an EMBL/GenBank/DDBJ whole genome shotgun (WGS) entry which is preliminary data.</text>
</comment>
<dbReference type="AlphaFoldDB" id="A0A1F5YST9"/>
<dbReference type="STRING" id="1817867.A3F83_03600"/>
<dbReference type="Gene3D" id="3.40.1160.10">
    <property type="entry name" value="Acetylglutamate kinase-like"/>
    <property type="match status" value="1"/>
</dbReference>
<feature type="domain" description="Aspartate/glutamate/uridylate kinase" evidence="1">
    <location>
        <begin position="39"/>
        <end position="222"/>
    </location>
</feature>
<gene>
    <name evidence="2" type="ORF">A3F83_03600</name>
</gene>
<dbReference type="SUPFAM" id="SSF53633">
    <property type="entry name" value="Carbamate kinase-like"/>
    <property type="match status" value="1"/>
</dbReference>
<dbReference type="GO" id="GO:0016301">
    <property type="term" value="F:kinase activity"/>
    <property type="evidence" value="ECO:0007669"/>
    <property type="project" value="UniProtKB-KW"/>
</dbReference>
<dbReference type="GO" id="GO:0005737">
    <property type="term" value="C:cytoplasm"/>
    <property type="evidence" value="ECO:0007669"/>
    <property type="project" value="InterPro"/>
</dbReference>
<evidence type="ECO:0000313" key="2">
    <source>
        <dbReference type="EMBL" id="OGG03175.1"/>
    </source>
</evidence>
<organism evidence="2 3">
    <name type="scientific">Candidatus Glassbacteria bacterium RIFCSPLOWO2_12_FULL_58_11</name>
    <dbReference type="NCBI Taxonomy" id="1817867"/>
    <lineage>
        <taxon>Bacteria</taxon>
        <taxon>Candidatus Glassiibacteriota</taxon>
    </lineage>
</organism>
<dbReference type="Pfam" id="PF00696">
    <property type="entry name" value="AA_kinase"/>
    <property type="match status" value="1"/>
</dbReference>
<evidence type="ECO:0000259" key="1">
    <source>
        <dbReference type="Pfam" id="PF00696"/>
    </source>
</evidence>
<reference evidence="2 3" key="1">
    <citation type="journal article" date="2016" name="Nat. Commun.">
        <title>Thousands of microbial genomes shed light on interconnected biogeochemical processes in an aquifer system.</title>
        <authorList>
            <person name="Anantharaman K."/>
            <person name="Brown C.T."/>
            <person name="Hug L.A."/>
            <person name="Sharon I."/>
            <person name="Castelle C.J."/>
            <person name="Probst A.J."/>
            <person name="Thomas B.C."/>
            <person name="Singh A."/>
            <person name="Wilkins M.J."/>
            <person name="Karaoz U."/>
            <person name="Brodie E.L."/>
            <person name="Williams K.H."/>
            <person name="Hubbard S.S."/>
            <person name="Banfield J.F."/>
        </authorList>
    </citation>
    <scope>NUCLEOTIDE SEQUENCE [LARGE SCALE GENOMIC DNA]</scope>
</reference>